<reference evidence="2 3" key="1">
    <citation type="submission" date="2013-11" db="EMBL/GenBank/DDBJ databases">
        <title>Draft genome of the bovine lungworm Dictyocaulus viviparus.</title>
        <authorList>
            <person name="Mitreva M."/>
        </authorList>
    </citation>
    <scope>NUCLEOTIDE SEQUENCE [LARGE SCALE GENOMIC DNA]</scope>
    <source>
        <strain evidence="2 3">HannoverDv2000</strain>
    </source>
</reference>
<evidence type="ECO:0000313" key="3">
    <source>
        <dbReference type="Proteomes" id="UP000053766"/>
    </source>
</evidence>
<feature type="compositionally biased region" description="Acidic residues" evidence="1">
    <location>
        <begin position="215"/>
        <end position="239"/>
    </location>
</feature>
<accession>A0A0D8Y491</accession>
<gene>
    <name evidence="2" type="ORF">DICVIV_04469</name>
</gene>
<name>A0A0D8Y491_DICVI</name>
<protein>
    <submittedName>
        <fullName evidence="2">Uncharacterized protein</fullName>
    </submittedName>
</protein>
<evidence type="ECO:0000313" key="2">
    <source>
        <dbReference type="EMBL" id="KJH49386.1"/>
    </source>
</evidence>
<sequence>MPVEEQRDRLIDLIRHVSSSCHKLVSLRFSVEMMKLFLYDSGGRCQHNWRMELARLGEEFQLRDSCELAVDSLPRISGWDDYVVVPHYPKVSEANVADYDLNCVSEEEGESESVNVSENSESLSNDSFVVEDNVVILDEEDDELSYLDKQLENEMDRRHERYLRKQCQHLSTSSSDEINGDDDSDDDDDDDEDNDLSEDIVEEDEENDGLKNPFIDEEAVEVETEEESENSYSEPDDVDVSSSDQEVLVLLTFKLLRNEELAAEIVNVRPKQNRCQFNSKRRLIVSDSD</sequence>
<evidence type="ECO:0000256" key="1">
    <source>
        <dbReference type="SAM" id="MobiDB-lite"/>
    </source>
</evidence>
<dbReference type="Proteomes" id="UP000053766">
    <property type="component" value="Unassembled WGS sequence"/>
</dbReference>
<feature type="compositionally biased region" description="Low complexity" evidence="1">
    <location>
        <begin position="112"/>
        <end position="125"/>
    </location>
</feature>
<dbReference type="STRING" id="29172.A0A0D8Y491"/>
<proteinExistence type="predicted"/>
<keyword evidence="3" id="KW-1185">Reference proteome</keyword>
<feature type="region of interest" description="Disordered" evidence="1">
    <location>
        <begin position="165"/>
        <end position="243"/>
    </location>
</feature>
<reference evidence="3" key="2">
    <citation type="journal article" date="2016" name="Sci. Rep.">
        <title>Dictyocaulus viviparus genome, variome and transcriptome elucidate lungworm biology and support future intervention.</title>
        <authorList>
            <person name="McNulty S.N."/>
            <person name="Strube C."/>
            <person name="Rosa B.A."/>
            <person name="Martin J.C."/>
            <person name="Tyagi R."/>
            <person name="Choi Y.J."/>
            <person name="Wang Q."/>
            <person name="Hallsworth Pepin K."/>
            <person name="Zhang X."/>
            <person name="Ozersky P."/>
            <person name="Wilson R.K."/>
            <person name="Sternberg P.W."/>
            <person name="Gasser R.B."/>
            <person name="Mitreva M."/>
        </authorList>
    </citation>
    <scope>NUCLEOTIDE SEQUENCE [LARGE SCALE GENOMIC DNA]</scope>
    <source>
        <strain evidence="3">HannoverDv2000</strain>
    </source>
</reference>
<feature type="region of interest" description="Disordered" evidence="1">
    <location>
        <begin position="105"/>
        <end position="125"/>
    </location>
</feature>
<dbReference type="EMBL" id="KN716236">
    <property type="protein sequence ID" value="KJH49386.1"/>
    <property type="molecule type" value="Genomic_DNA"/>
</dbReference>
<organism evidence="2 3">
    <name type="scientific">Dictyocaulus viviparus</name>
    <name type="common">Bovine lungworm</name>
    <dbReference type="NCBI Taxonomy" id="29172"/>
    <lineage>
        <taxon>Eukaryota</taxon>
        <taxon>Metazoa</taxon>
        <taxon>Ecdysozoa</taxon>
        <taxon>Nematoda</taxon>
        <taxon>Chromadorea</taxon>
        <taxon>Rhabditida</taxon>
        <taxon>Rhabditina</taxon>
        <taxon>Rhabditomorpha</taxon>
        <taxon>Strongyloidea</taxon>
        <taxon>Metastrongylidae</taxon>
        <taxon>Dictyocaulus</taxon>
    </lineage>
</organism>
<dbReference type="OrthoDB" id="5857595at2759"/>
<feature type="compositionally biased region" description="Acidic residues" evidence="1">
    <location>
        <begin position="178"/>
        <end position="207"/>
    </location>
</feature>
<dbReference type="AlphaFoldDB" id="A0A0D8Y491"/>